<evidence type="ECO:0000313" key="3">
    <source>
        <dbReference type="Proteomes" id="UP000460290"/>
    </source>
</evidence>
<evidence type="ECO:0000313" key="2">
    <source>
        <dbReference type="EMBL" id="MXO83986.1"/>
    </source>
</evidence>
<keyword evidence="1" id="KW-0812">Transmembrane</keyword>
<proteinExistence type="predicted"/>
<accession>A0A844Z9W0</accession>
<dbReference type="RefSeq" id="WP_160614282.1">
    <property type="nucleotide sequence ID" value="NZ_JAUFQM010000001.1"/>
</dbReference>
<gene>
    <name evidence="2" type="ORF">GRI35_11475</name>
</gene>
<keyword evidence="1" id="KW-1133">Transmembrane helix</keyword>
<feature type="transmembrane region" description="Helical" evidence="1">
    <location>
        <begin position="33"/>
        <end position="51"/>
    </location>
</feature>
<dbReference type="OrthoDB" id="3034995at2"/>
<dbReference type="AlphaFoldDB" id="A0A844Z9W0"/>
<keyword evidence="1" id="KW-0472">Membrane</keyword>
<name>A0A844Z9W0_9SPHN</name>
<dbReference type="EMBL" id="WTYZ01000001">
    <property type="protein sequence ID" value="MXO83986.1"/>
    <property type="molecule type" value="Genomic_DNA"/>
</dbReference>
<reference evidence="2 3" key="1">
    <citation type="submission" date="2019-12" db="EMBL/GenBank/DDBJ databases">
        <title>Genomic-based taxomic classification of the family Erythrobacteraceae.</title>
        <authorList>
            <person name="Xu L."/>
        </authorList>
    </citation>
    <scope>NUCLEOTIDE SEQUENCE [LARGE SCALE GENOMIC DNA]</scope>
    <source>
        <strain evidence="2 3">KCTC 42006</strain>
    </source>
</reference>
<comment type="caution">
    <text evidence="2">The sequence shown here is derived from an EMBL/GenBank/DDBJ whole genome shotgun (WGS) entry which is preliminary data.</text>
</comment>
<protein>
    <submittedName>
        <fullName evidence="2">Uncharacterized protein</fullName>
    </submittedName>
</protein>
<evidence type="ECO:0000256" key="1">
    <source>
        <dbReference type="SAM" id="Phobius"/>
    </source>
</evidence>
<feature type="transmembrane region" description="Helical" evidence="1">
    <location>
        <begin position="7"/>
        <end position="27"/>
    </location>
</feature>
<sequence length="200" mass="22313">MKIFKALFYNVAGYASMLGLYLVVVPVSDDRPAWHWVLIVGFGLFSLFCAYDDFSKFRNEKHTTYSTKEKINKFMKKWIENEGRTVVFSRDLSWGDAYSIKSTLMKKAAAGDLKLFVQKNTALSDELEKNGAEVVVYGATTHSPASRFTIVGHGKEGARVAVGTKRKGKHVVYEFESGDDPVFAIADDLTKMIASFAGKI</sequence>
<dbReference type="Proteomes" id="UP000460290">
    <property type="component" value="Unassembled WGS sequence"/>
</dbReference>
<organism evidence="2 3">
    <name type="scientific">Pontixanthobacter aestiaquae</name>
    <dbReference type="NCBI Taxonomy" id="1509367"/>
    <lineage>
        <taxon>Bacteria</taxon>
        <taxon>Pseudomonadati</taxon>
        <taxon>Pseudomonadota</taxon>
        <taxon>Alphaproteobacteria</taxon>
        <taxon>Sphingomonadales</taxon>
        <taxon>Erythrobacteraceae</taxon>
        <taxon>Pontixanthobacter</taxon>
    </lineage>
</organism>
<keyword evidence="3" id="KW-1185">Reference proteome</keyword>